<evidence type="ECO:0000313" key="1">
    <source>
        <dbReference type="EMBL" id="KKP77810.1"/>
    </source>
</evidence>
<protein>
    <recommendedName>
        <fullName evidence="3">Class I SAM-dependent methyltransferase</fullName>
    </recommendedName>
</protein>
<dbReference type="SUPFAM" id="SSF53335">
    <property type="entry name" value="S-adenosyl-L-methionine-dependent methyltransferases"/>
    <property type="match status" value="1"/>
</dbReference>
<dbReference type="Proteomes" id="UP000034816">
    <property type="component" value="Unassembled WGS sequence"/>
</dbReference>
<reference evidence="1 2" key="1">
    <citation type="journal article" date="2015" name="Nature">
        <title>rRNA introns, odd ribosomes, and small enigmatic genomes across a large radiation of phyla.</title>
        <authorList>
            <person name="Brown C.T."/>
            <person name="Hug L.A."/>
            <person name="Thomas B.C."/>
            <person name="Sharon I."/>
            <person name="Castelle C.J."/>
            <person name="Singh A."/>
            <person name="Wilkins M.J."/>
            <person name="Williams K.H."/>
            <person name="Banfield J.F."/>
        </authorList>
    </citation>
    <scope>NUCLEOTIDE SEQUENCE [LARGE SCALE GENOMIC DNA]</scope>
</reference>
<accession>A0A0G0ERQ2</accession>
<sequence length="214" mass="24927">MKTLDDLAKFHNTDKSIKYHNYIPVYQFWINNKMVKSLLEIGFGNGSSMKMWQEYFDLFPDWYPRTKLYCLEYSEGTEHSEKWKNPNLQIEGVNIIEGDSTKAFTWDIIPNDLDIIIDDGSHYPEDQITSFLLGFKKLASKGLWFIEDTHCGFTEKFGSTKLLYNWLSDLQVKQQLPNMSAPGDFYASRDILEGISKDIYAIHSYKSMIVIEKG</sequence>
<dbReference type="Pfam" id="PF13578">
    <property type="entry name" value="Methyltransf_24"/>
    <property type="match status" value="1"/>
</dbReference>
<evidence type="ECO:0000313" key="2">
    <source>
        <dbReference type="Proteomes" id="UP000034816"/>
    </source>
</evidence>
<organism evidence="1 2">
    <name type="scientific">candidate division WS6 bacterium GW2011_GWF1_35_23</name>
    <dbReference type="NCBI Taxonomy" id="1619097"/>
    <lineage>
        <taxon>Bacteria</taxon>
        <taxon>Candidatus Dojkabacteria</taxon>
    </lineage>
</organism>
<dbReference type="AlphaFoldDB" id="A0A0G0ERQ2"/>
<comment type="caution">
    <text evidence="1">The sequence shown here is derived from an EMBL/GenBank/DDBJ whole genome shotgun (WGS) entry which is preliminary data.</text>
</comment>
<dbReference type="EMBL" id="LBQH01000010">
    <property type="protein sequence ID" value="KKP77810.1"/>
    <property type="molecule type" value="Genomic_DNA"/>
</dbReference>
<dbReference type="PATRIC" id="fig|1619097.3.peg.134"/>
<gene>
    <name evidence="1" type="ORF">UR73_C0010G0004</name>
</gene>
<dbReference type="Gene3D" id="3.40.50.150">
    <property type="entry name" value="Vaccinia Virus protein VP39"/>
    <property type="match status" value="1"/>
</dbReference>
<proteinExistence type="predicted"/>
<evidence type="ECO:0008006" key="3">
    <source>
        <dbReference type="Google" id="ProtNLM"/>
    </source>
</evidence>
<name>A0A0G0ERQ2_9BACT</name>
<dbReference type="InterPro" id="IPR029063">
    <property type="entry name" value="SAM-dependent_MTases_sf"/>
</dbReference>